<keyword evidence="1" id="KW-0732">Signal</keyword>
<feature type="signal peptide" evidence="1">
    <location>
        <begin position="1"/>
        <end position="21"/>
    </location>
</feature>
<comment type="caution">
    <text evidence="2">The sequence shown here is derived from an EMBL/GenBank/DDBJ whole genome shotgun (WGS) entry which is preliminary data.</text>
</comment>
<evidence type="ECO:0000313" key="3">
    <source>
        <dbReference type="Proteomes" id="UP001139971"/>
    </source>
</evidence>
<proteinExistence type="predicted"/>
<reference evidence="2" key="1">
    <citation type="submission" date="2023-02" db="EMBL/GenBank/DDBJ databases">
        <title>Tahibacter soli sp. nov. isolated from soil.</title>
        <authorList>
            <person name="Baek J.H."/>
            <person name="Lee J.K."/>
            <person name="Choi D.G."/>
            <person name="Jeon C.O."/>
        </authorList>
    </citation>
    <scope>NUCLEOTIDE SEQUENCE</scope>
    <source>
        <strain evidence="2">BL</strain>
    </source>
</reference>
<feature type="chain" id="PRO_5040950849" description="Sel1 repeat family protein" evidence="1">
    <location>
        <begin position="22"/>
        <end position="346"/>
    </location>
</feature>
<dbReference type="RefSeq" id="WP_263545664.1">
    <property type="nucleotide sequence ID" value="NZ_JAOVZO020000017.1"/>
</dbReference>
<dbReference type="Proteomes" id="UP001139971">
    <property type="component" value="Unassembled WGS sequence"/>
</dbReference>
<name>A0A9X3YKV8_9GAMM</name>
<dbReference type="AlphaFoldDB" id="A0A9X3YKV8"/>
<dbReference type="PROSITE" id="PS51257">
    <property type="entry name" value="PROKAR_LIPOPROTEIN"/>
    <property type="match status" value="1"/>
</dbReference>
<sequence>MRLLPLLFAGFAVTLATAASACPIFIPQGPRNAASIEYDRQYCAWQRALGERIATDPDPDVAWAGAALAVRDNCEATEPPALVPSPPTTAGGRLMQLHYCQRSGTCDDALARWRKAEPDNLYVLALAIENDEPVSDADFDRTTHYADGWRDVRRIVATVLARYDVAPPRKPSDYLPGPMWRTIDEKPADLVFPMQAMRRTLDALDNREPFAPALHAQFARILLAARDTPFAAEYGARHGIDDAVTDPVERRRYCTADARANENAQLLWELTIEKPDSPAAQRFADLLRDGNALDAIDAFAASLPLAQRPAPVNENDIDACVDEVDGEEDEDDVEPIEAIADVTTIP</sequence>
<organism evidence="2 3">
    <name type="scientific">Tahibacter soli</name>
    <dbReference type="NCBI Taxonomy" id="2983605"/>
    <lineage>
        <taxon>Bacteria</taxon>
        <taxon>Pseudomonadati</taxon>
        <taxon>Pseudomonadota</taxon>
        <taxon>Gammaproteobacteria</taxon>
        <taxon>Lysobacterales</taxon>
        <taxon>Rhodanobacteraceae</taxon>
        <taxon>Tahibacter</taxon>
    </lineage>
</organism>
<dbReference type="EMBL" id="JAOVZO020000017">
    <property type="protein sequence ID" value="MDC8013457.1"/>
    <property type="molecule type" value="Genomic_DNA"/>
</dbReference>
<gene>
    <name evidence="2" type="ORF">OD750_013005</name>
</gene>
<evidence type="ECO:0008006" key="4">
    <source>
        <dbReference type="Google" id="ProtNLM"/>
    </source>
</evidence>
<keyword evidence="3" id="KW-1185">Reference proteome</keyword>
<evidence type="ECO:0000313" key="2">
    <source>
        <dbReference type="EMBL" id="MDC8013457.1"/>
    </source>
</evidence>
<evidence type="ECO:0000256" key="1">
    <source>
        <dbReference type="SAM" id="SignalP"/>
    </source>
</evidence>
<protein>
    <recommendedName>
        <fullName evidence="4">Sel1 repeat family protein</fullName>
    </recommendedName>
</protein>
<accession>A0A9X3YKV8</accession>